<comment type="caution">
    <text evidence="2">The sequence shown here is derived from an EMBL/GenBank/DDBJ whole genome shotgun (WGS) entry which is preliminary data.</text>
</comment>
<dbReference type="EMBL" id="CAXITT010000207">
    <property type="protein sequence ID" value="CAL1535652.1"/>
    <property type="molecule type" value="Genomic_DNA"/>
</dbReference>
<reference evidence="2 3" key="1">
    <citation type="submission" date="2024-04" db="EMBL/GenBank/DDBJ databases">
        <authorList>
            <consortium name="Genoscope - CEA"/>
            <person name="William W."/>
        </authorList>
    </citation>
    <scope>NUCLEOTIDE SEQUENCE [LARGE SCALE GENOMIC DNA]</scope>
</reference>
<dbReference type="InterPro" id="IPR026616">
    <property type="entry name" value="TEX15"/>
</dbReference>
<sequence length="92" mass="10515">VGPVEFFVFKYFPGKCKSITISNLYAQSTTLEPTPNYDSHNSSVSPKLGDTIFTQMARSMIYLYEYTEDCVPANYPRQCCPFAIVKIQRKMP</sequence>
<accession>A0AAV2HQD0</accession>
<dbReference type="AlphaFoldDB" id="A0AAV2HQD0"/>
<dbReference type="InterPro" id="IPR022188">
    <property type="entry name" value="TASOR_DUF3715"/>
</dbReference>
<dbReference type="GO" id="GO:0010569">
    <property type="term" value="P:regulation of double-strand break repair via homologous recombination"/>
    <property type="evidence" value="ECO:0007669"/>
    <property type="project" value="InterPro"/>
</dbReference>
<name>A0AAV2HQD0_LYMST</name>
<evidence type="ECO:0000313" key="2">
    <source>
        <dbReference type="EMBL" id="CAL1535652.1"/>
    </source>
</evidence>
<dbReference type="GO" id="GO:0007130">
    <property type="term" value="P:synaptonemal complex assembly"/>
    <property type="evidence" value="ECO:0007669"/>
    <property type="project" value="TreeGrafter"/>
</dbReference>
<gene>
    <name evidence="2" type="ORF">GSLYS_00009612001</name>
</gene>
<keyword evidence="3" id="KW-1185">Reference proteome</keyword>
<dbReference type="Proteomes" id="UP001497497">
    <property type="component" value="Unassembled WGS sequence"/>
</dbReference>
<dbReference type="PANTHER" id="PTHR22380">
    <property type="entry name" value="TESTIS-EXPRESSED PROTEIN 15"/>
    <property type="match status" value="1"/>
</dbReference>
<feature type="non-terminal residue" evidence="2">
    <location>
        <position position="92"/>
    </location>
</feature>
<dbReference type="PANTHER" id="PTHR22380:SF1">
    <property type="entry name" value="TESTIS-EXPRESSED PROTEIN 15"/>
    <property type="match status" value="1"/>
</dbReference>
<proteinExistence type="predicted"/>
<dbReference type="Pfam" id="PF12509">
    <property type="entry name" value="DUF3715"/>
    <property type="match status" value="1"/>
</dbReference>
<dbReference type="GO" id="GO:0007140">
    <property type="term" value="P:male meiotic nuclear division"/>
    <property type="evidence" value="ECO:0007669"/>
    <property type="project" value="InterPro"/>
</dbReference>
<protein>
    <recommendedName>
        <fullName evidence="1">TASOR pseudo-PARP domain-containing protein</fullName>
    </recommendedName>
</protein>
<dbReference type="GO" id="GO:0005634">
    <property type="term" value="C:nucleus"/>
    <property type="evidence" value="ECO:0007669"/>
    <property type="project" value="TreeGrafter"/>
</dbReference>
<evidence type="ECO:0000259" key="1">
    <source>
        <dbReference type="Pfam" id="PF12509"/>
    </source>
</evidence>
<organism evidence="2 3">
    <name type="scientific">Lymnaea stagnalis</name>
    <name type="common">Great pond snail</name>
    <name type="synonym">Helix stagnalis</name>
    <dbReference type="NCBI Taxonomy" id="6523"/>
    <lineage>
        <taxon>Eukaryota</taxon>
        <taxon>Metazoa</taxon>
        <taxon>Spiralia</taxon>
        <taxon>Lophotrochozoa</taxon>
        <taxon>Mollusca</taxon>
        <taxon>Gastropoda</taxon>
        <taxon>Heterobranchia</taxon>
        <taxon>Euthyneura</taxon>
        <taxon>Panpulmonata</taxon>
        <taxon>Hygrophila</taxon>
        <taxon>Lymnaeoidea</taxon>
        <taxon>Lymnaeidae</taxon>
        <taxon>Lymnaea</taxon>
    </lineage>
</organism>
<evidence type="ECO:0000313" key="3">
    <source>
        <dbReference type="Proteomes" id="UP001497497"/>
    </source>
</evidence>
<feature type="domain" description="TASOR pseudo-PARP" evidence="1">
    <location>
        <begin position="8"/>
        <end position="81"/>
    </location>
</feature>
<feature type="non-terminal residue" evidence="2">
    <location>
        <position position="1"/>
    </location>
</feature>